<feature type="non-terminal residue" evidence="1">
    <location>
        <position position="1277"/>
    </location>
</feature>
<organism evidence="1 2">
    <name type="scientific">Cetraspora pellucida</name>
    <dbReference type="NCBI Taxonomy" id="1433469"/>
    <lineage>
        <taxon>Eukaryota</taxon>
        <taxon>Fungi</taxon>
        <taxon>Fungi incertae sedis</taxon>
        <taxon>Mucoromycota</taxon>
        <taxon>Glomeromycotina</taxon>
        <taxon>Glomeromycetes</taxon>
        <taxon>Diversisporales</taxon>
        <taxon>Gigasporaceae</taxon>
        <taxon>Cetraspora</taxon>
    </lineage>
</organism>
<comment type="caution">
    <text evidence="1">The sequence shown here is derived from an EMBL/GenBank/DDBJ whole genome shotgun (WGS) entry which is preliminary data.</text>
</comment>
<dbReference type="Proteomes" id="UP000789366">
    <property type="component" value="Unassembled WGS sequence"/>
</dbReference>
<protein>
    <submittedName>
        <fullName evidence="1">17821_t:CDS:1</fullName>
    </submittedName>
</protein>
<reference evidence="1" key="1">
    <citation type="submission" date="2021-06" db="EMBL/GenBank/DDBJ databases">
        <authorList>
            <person name="Kallberg Y."/>
            <person name="Tangrot J."/>
            <person name="Rosling A."/>
        </authorList>
    </citation>
    <scope>NUCLEOTIDE SEQUENCE</scope>
    <source>
        <strain evidence="1">28 12/20/2015</strain>
    </source>
</reference>
<evidence type="ECO:0000313" key="1">
    <source>
        <dbReference type="EMBL" id="CAG8514961.1"/>
    </source>
</evidence>
<keyword evidence="2" id="KW-1185">Reference proteome</keyword>
<gene>
    <name evidence="1" type="ORF">SPELUC_LOCUS3653</name>
</gene>
<sequence length="1277" mass="148934">MQEIQFFAESSACDFSARPLNNNSSRKFRARLVISSKKKDSFLLENHIELSALNEITTTKFAKNPLNDESPVNDIYLEIQYSQVEMIIEKETIKPSEILIADVTKALENNNPYHELTKVFQTYGHFIPKKVILGDKLYRMNCLMASEKSSEPNIKATKWIENFTKDTFDDILRQWEKFIKPLSIDETYLVSINGNIIMKDNIDKWIKSCKKSNCNSLKPILWCDLYPLYEIFEKDLRQKVKSVLGINDKSENPIREKVLMTGSILIKDGAYYYRVNFPTLLNSNEYQIFGKLTTRDGKPINEAVVKFKSKDIRGFSAKIENFNTIDKRLFMDTQITWLIIGIPGKVGFFSKKTRNIIILSSGIDQCPQNLKTTIKVQETLHPDSIIVTSFIYPSLNNEPNFVASFQYYHNNEIKLKIYDHNSSFQNDTDNESSNSDDEFERSEVSIRWFILLFPENFELNEADIDPDSIITTINLKAIGQKIKELIITELIKGLRFNHGLIINTQKIEFADSSACNFKSQPEINTINNLEVRPSYYYWEERDKFLLRNCIESSAIDLHNINWISGTDFECNPLTDRSSLTDAYIETRYSQIELIFKKEMMKPSMTLITDITEALKHYNPYYELIKVFRKYGHFLPRKVILGHRLCLAINKKKYAIKWESEWKWEVIKNFAMSGFIDILSQWEKFIMPYKFEECSLTNHGATFTRDDLHRWFDTCLKGDPDSLQVVSWSDLYPLYEIIENFDKRLYNEIKSILEVKEKVLMADVIPVYNSVNSYTVNFSVSLHSDNYKIFGKLTSQYGEPTIDGVNVKFKDIKKIGFTAIVENLNKIEIKENMQITWIMIGIPSEIGFFSTKTRNINILSSGSYQFVVPKDIRISVPENLPTNSIFITSFKYPTSDNKSSFIANIQSYKNNKIRINIIEDHEDWKDLEHSNTEFAYKDKSSVEKSIKNDKYNVKRNNGEPSNKNNRKEYSNKNYVDDINIENLNKNNFDDNSVNNNLANDEMHFDNEDRMFRINYKDHGKTSVSSSKDSAAQFHWPGCLSKEHIRDRQTRQNKAETNIDWIKRMINERHIDLVDNKEFENSEFVRFGGSGIVLKVFWKPKNKVVVLKQTVSSEGITEQEHQELIKEIKAFHSIRIREHLPIYEIGYKNVIECFGVSCNNEETFSLVLEHADMGCLRDYLNEYCDNLKWEQKINIARQITCGLHFLHKNKILHRDLHTGNIVLKRDENFEDNIRVIIVDFGLSRVISRNSISHQGIKGQVNFMDPFVLNAVHEQYGVVY</sequence>
<accession>A0ACA9L8F5</accession>
<name>A0ACA9L8F5_9GLOM</name>
<evidence type="ECO:0000313" key="2">
    <source>
        <dbReference type="Proteomes" id="UP000789366"/>
    </source>
</evidence>
<proteinExistence type="predicted"/>
<dbReference type="EMBL" id="CAJVPW010002887">
    <property type="protein sequence ID" value="CAG8514961.1"/>
    <property type="molecule type" value="Genomic_DNA"/>
</dbReference>